<evidence type="ECO:0000256" key="1">
    <source>
        <dbReference type="SAM" id="Phobius"/>
    </source>
</evidence>
<feature type="transmembrane region" description="Helical" evidence="1">
    <location>
        <begin position="37"/>
        <end position="59"/>
    </location>
</feature>
<dbReference type="EMBL" id="CP042997">
    <property type="protein sequence ID" value="QEH39113.1"/>
    <property type="molecule type" value="Genomic_DNA"/>
</dbReference>
<feature type="transmembrane region" description="Helical" evidence="1">
    <location>
        <begin position="71"/>
        <end position="90"/>
    </location>
</feature>
<gene>
    <name evidence="2" type="ORF">OJF2_77250</name>
</gene>
<dbReference type="KEGG" id="agv:OJF2_77250"/>
<keyword evidence="1" id="KW-1133">Transmembrane helix</keyword>
<name>A0A5B9WF62_9BACT</name>
<dbReference type="AlphaFoldDB" id="A0A5B9WF62"/>
<organism evidence="2 3">
    <name type="scientific">Aquisphaera giovannonii</name>
    <dbReference type="NCBI Taxonomy" id="406548"/>
    <lineage>
        <taxon>Bacteria</taxon>
        <taxon>Pseudomonadati</taxon>
        <taxon>Planctomycetota</taxon>
        <taxon>Planctomycetia</taxon>
        <taxon>Isosphaerales</taxon>
        <taxon>Isosphaeraceae</taxon>
        <taxon>Aquisphaera</taxon>
    </lineage>
</organism>
<dbReference type="OrthoDB" id="277423at2"/>
<sequence length="230" mass="24400">MADRPYDSPDLATTPGDRAWFLSSRVQDYRGEARVNLLRLVAIAAFYLIELASHHGVSLGPLAIPAAGDRAFHAAATALAAGWVSLAAAVQLGLGRGILPAALKYVTTGLDVVLLTALLMIADGPRSPLVAGYFLILAASAMRFRLSLVWFATAGVMAGYAWLQGWALWLEPHRDVRVPRYHQLIVLTALGLCGIIQGQVIRRVRAMVVENAARLAATPGATDPTGGGLP</sequence>
<feature type="transmembrane region" description="Helical" evidence="1">
    <location>
        <begin position="149"/>
        <end position="169"/>
    </location>
</feature>
<evidence type="ECO:0000313" key="2">
    <source>
        <dbReference type="EMBL" id="QEH39113.1"/>
    </source>
</evidence>
<proteinExistence type="predicted"/>
<protein>
    <submittedName>
        <fullName evidence="2">Uncharacterized protein</fullName>
    </submittedName>
</protein>
<dbReference type="RefSeq" id="WP_148598467.1">
    <property type="nucleotide sequence ID" value="NZ_CP042997.1"/>
</dbReference>
<keyword evidence="1" id="KW-0472">Membrane</keyword>
<dbReference type="Proteomes" id="UP000324233">
    <property type="component" value="Chromosome"/>
</dbReference>
<keyword evidence="1" id="KW-0812">Transmembrane</keyword>
<reference evidence="2 3" key="1">
    <citation type="submission" date="2019-08" db="EMBL/GenBank/DDBJ databases">
        <title>Deep-cultivation of Planctomycetes and their phenomic and genomic characterization uncovers novel biology.</title>
        <authorList>
            <person name="Wiegand S."/>
            <person name="Jogler M."/>
            <person name="Boedeker C."/>
            <person name="Pinto D."/>
            <person name="Vollmers J."/>
            <person name="Rivas-Marin E."/>
            <person name="Kohn T."/>
            <person name="Peeters S.H."/>
            <person name="Heuer A."/>
            <person name="Rast P."/>
            <person name="Oberbeckmann S."/>
            <person name="Bunk B."/>
            <person name="Jeske O."/>
            <person name="Meyerdierks A."/>
            <person name="Storesund J.E."/>
            <person name="Kallscheuer N."/>
            <person name="Luecker S."/>
            <person name="Lage O.M."/>
            <person name="Pohl T."/>
            <person name="Merkel B.J."/>
            <person name="Hornburger P."/>
            <person name="Mueller R.-W."/>
            <person name="Bruemmer F."/>
            <person name="Labrenz M."/>
            <person name="Spormann A.M."/>
            <person name="Op den Camp H."/>
            <person name="Overmann J."/>
            <person name="Amann R."/>
            <person name="Jetten M.S.M."/>
            <person name="Mascher T."/>
            <person name="Medema M.H."/>
            <person name="Devos D.P."/>
            <person name="Kaster A.-K."/>
            <person name="Ovreas L."/>
            <person name="Rohde M."/>
            <person name="Galperin M.Y."/>
            <person name="Jogler C."/>
        </authorList>
    </citation>
    <scope>NUCLEOTIDE SEQUENCE [LARGE SCALE GENOMIC DNA]</scope>
    <source>
        <strain evidence="2 3">OJF2</strain>
    </source>
</reference>
<keyword evidence="3" id="KW-1185">Reference proteome</keyword>
<feature type="transmembrane region" description="Helical" evidence="1">
    <location>
        <begin position="181"/>
        <end position="201"/>
    </location>
</feature>
<evidence type="ECO:0000313" key="3">
    <source>
        <dbReference type="Proteomes" id="UP000324233"/>
    </source>
</evidence>
<accession>A0A5B9WF62</accession>